<evidence type="ECO:0008006" key="3">
    <source>
        <dbReference type="Google" id="ProtNLM"/>
    </source>
</evidence>
<accession>A0AAD8XR73</accession>
<organism evidence="1 2">
    <name type="scientific">Skeletonema marinoi</name>
    <dbReference type="NCBI Taxonomy" id="267567"/>
    <lineage>
        <taxon>Eukaryota</taxon>
        <taxon>Sar</taxon>
        <taxon>Stramenopiles</taxon>
        <taxon>Ochrophyta</taxon>
        <taxon>Bacillariophyta</taxon>
        <taxon>Coscinodiscophyceae</taxon>
        <taxon>Thalassiosirophycidae</taxon>
        <taxon>Thalassiosirales</taxon>
        <taxon>Skeletonemataceae</taxon>
        <taxon>Skeletonema</taxon>
        <taxon>Skeletonema marinoi-dohrnii complex</taxon>
    </lineage>
</organism>
<protein>
    <recommendedName>
        <fullName evidence="3">Hemerythrin-like domain-containing protein</fullName>
    </recommendedName>
</protein>
<evidence type="ECO:0000313" key="2">
    <source>
        <dbReference type="Proteomes" id="UP001224775"/>
    </source>
</evidence>
<evidence type="ECO:0000313" key="1">
    <source>
        <dbReference type="EMBL" id="KAK1732321.1"/>
    </source>
</evidence>
<reference evidence="1" key="1">
    <citation type="submission" date="2023-06" db="EMBL/GenBank/DDBJ databases">
        <title>Survivors Of The Sea: Transcriptome response of Skeletonema marinoi to long-term dormancy.</title>
        <authorList>
            <person name="Pinder M.I.M."/>
            <person name="Kourtchenko O."/>
            <person name="Robertson E.K."/>
            <person name="Larsson T."/>
            <person name="Maumus F."/>
            <person name="Osuna-Cruz C.M."/>
            <person name="Vancaester E."/>
            <person name="Stenow R."/>
            <person name="Vandepoele K."/>
            <person name="Ploug H."/>
            <person name="Bruchert V."/>
            <person name="Godhe A."/>
            <person name="Topel M."/>
        </authorList>
    </citation>
    <scope>NUCLEOTIDE SEQUENCE</scope>
    <source>
        <strain evidence="1">R05AC</strain>
    </source>
</reference>
<dbReference type="AlphaFoldDB" id="A0AAD8XR73"/>
<dbReference type="Gene3D" id="1.20.120.520">
    <property type="entry name" value="nmb1532 protein domain like"/>
    <property type="match status" value="1"/>
</dbReference>
<dbReference type="Proteomes" id="UP001224775">
    <property type="component" value="Unassembled WGS sequence"/>
</dbReference>
<keyword evidence="2" id="KW-1185">Reference proteome</keyword>
<sequence>MTIEPKEHAVDTETYPADKASKWDIPLESDQWILSHNALRCEINSLIQALGTFICKVDDDNVPQWAINNIKEWWTSHVAHATDHCKSEETVYKPMFSERFKWPAEIDELHDALNSVKDKVQTAIDRLNAEKSTLVTVRDALSTYEATMLKHFEVEETTALPLMRAYFTPEEISPVQRKILEDAPENAMGALIFAMSPDGAKFRSDFMTVRSIPSFVWYLAFKGRLASYKKDVVAKVEAIESGKEPAKKSGWF</sequence>
<dbReference type="EMBL" id="JATAAI010000073">
    <property type="protein sequence ID" value="KAK1732321.1"/>
    <property type="molecule type" value="Genomic_DNA"/>
</dbReference>
<comment type="caution">
    <text evidence="1">The sequence shown here is derived from an EMBL/GenBank/DDBJ whole genome shotgun (WGS) entry which is preliminary data.</text>
</comment>
<name>A0AAD8XR73_9STRA</name>
<gene>
    <name evidence="1" type="ORF">QTG54_016988</name>
</gene>
<proteinExistence type="predicted"/>